<gene>
    <name evidence="8" type="ORF">BCR42DRAFT_473973</name>
</gene>
<organism evidence="8 9">
    <name type="scientific">Absidia repens</name>
    <dbReference type="NCBI Taxonomy" id="90262"/>
    <lineage>
        <taxon>Eukaryota</taxon>
        <taxon>Fungi</taxon>
        <taxon>Fungi incertae sedis</taxon>
        <taxon>Mucoromycota</taxon>
        <taxon>Mucoromycotina</taxon>
        <taxon>Mucoromycetes</taxon>
        <taxon>Mucorales</taxon>
        <taxon>Cunninghamellaceae</taxon>
        <taxon>Absidia</taxon>
    </lineage>
</organism>
<dbReference type="InterPro" id="IPR000172">
    <property type="entry name" value="GMC_OxRdtase_N"/>
</dbReference>
<dbReference type="SUPFAM" id="SSF51905">
    <property type="entry name" value="FAD/NAD(P)-binding domain"/>
    <property type="match status" value="1"/>
</dbReference>
<dbReference type="EMBL" id="MCGE01000043">
    <property type="protein sequence ID" value="ORZ05644.1"/>
    <property type="molecule type" value="Genomic_DNA"/>
</dbReference>
<dbReference type="Pfam" id="PF00732">
    <property type="entry name" value="GMC_oxred_N"/>
    <property type="match status" value="1"/>
</dbReference>
<keyword evidence="3" id="KW-0274">FAD</keyword>
<feature type="compositionally biased region" description="Basic residues" evidence="5">
    <location>
        <begin position="196"/>
        <end position="208"/>
    </location>
</feature>
<dbReference type="AlphaFoldDB" id="A0A1X2HZ94"/>
<evidence type="ECO:0000256" key="4">
    <source>
        <dbReference type="ARBA" id="ARBA00023002"/>
    </source>
</evidence>
<feature type="domain" description="Glucose-methanol-choline oxidoreductase N-terminal" evidence="6">
    <location>
        <begin position="141"/>
        <end position="304"/>
    </location>
</feature>
<evidence type="ECO:0008006" key="10">
    <source>
        <dbReference type="Google" id="ProtNLM"/>
    </source>
</evidence>
<feature type="region of interest" description="Disordered" evidence="5">
    <location>
        <begin position="195"/>
        <end position="224"/>
    </location>
</feature>
<reference evidence="8 9" key="1">
    <citation type="submission" date="2016-07" db="EMBL/GenBank/DDBJ databases">
        <title>Pervasive Adenine N6-methylation of Active Genes in Fungi.</title>
        <authorList>
            <consortium name="DOE Joint Genome Institute"/>
            <person name="Mondo S.J."/>
            <person name="Dannebaum R.O."/>
            <person name="Kuo R.C."/>
            <person name="Labutti K."/>
            <person name="Haridas S."/>
            <person name="Kuo A."/>
            <person name="Salamov A."/>
            <person name="Ahrendt S.R."/>
            <person name="Lipzen A."/>
            <person name="Sullivan W."/>
            <person name="Andreopoulos W.B."/>
            <person name="Clum A."/>
            <person name="Lindquist E."/>
            <person name="Daum C."/>
            <person name="Ramamoorthy G.K."/>
            <person name="Gryganskyi A."/>
            <person name="Culley D."/>
            <person name="Magnuson J.K."/>
            <person name="James T.Y."/>
            <person name="O'Malley M.A."/>
            <person name="Stajich J.E."/>
            <person name="Spatafora J.W."/>
            <person name="Visel A."/>
            <person name="Grigoriev I.V."/>
        </authorList>
    </citation>
    <scope>NUCLEOTIDE SEQUENCE [LARGE SCALE GENOMIC DNA]</scope>
    <source>
        <strain evidence="8 9">NRRL 1336</strain>
    </source>
</reference>
<accession>A0A1X2HZ94</accession>
<proteinExistence type="inferred from homology"/>
<comment type="caution">
    <text evidence="8">The sequence shown here is derived from an EMBL/GenBank/DDBJ whole genome shotgun (WGS) entry which is preliminary data.</text>
</comment>
<feature type="compositionally biased region" description="Basic and acidic residues" evidence="5">
    <location>
        <begin position="1"/>
        <end position="11"/>
    </location>
</feature>
<dbReference type="InterPro" id="IPR007867">
    <property type="entry name" value="GMC_OxRtase_C"/>
</dbReference>
<protein>
    <recommendedName>
        <fullName evidence="10">GMC oxidoreductase-domain-containing protein</fullName>
    </recommendedName>
</protein>
<dbReference type="InterPro" id="IPR036188">
    <property type="entry name" value="FAD/NAD-bd_sf"/>
</dbReference>
<feature type="domain" description="Glucose-methanol-choline oxidoreductase C-terminal" evidence="7">
    <location>
        <begin position="388"/>
        <end position="523"/>
    </location>
</feature>
<keyword evidence="4" id="KW-0560">Oxidoreductase</keyword>
<dbReference type="Pfam" id="PF05199">
    <property type="entry name" value="GMC_oxred_C"/>
    <property type="match status" value="1"/>
</dbReference>
<comment type="similarity">
    <text evidence="1">Belongs to the GMC oxidoreductase family.</text>
</comment>
<evidence type="ECO:0000256" key="3">
    <source>
        <dbReference type="ARBA" id="ARBA00022827"/>
    </source>
</evidence>
<evidence type="ECO:0000259" key="6">
    <source>
        <dbReference type="Pfam" id="PF00732"/>
    </source>
</evidence>
<keyword evidence="2" id="KW-0285">Flavoprotein</keyword>
<dbReference type="GO" id="GO:0050660">
    <property type="term" value="F:flavin adenine dinucleotide binding"/>
    <property type="evidence" value="ECO:0007669"/>
    <property type="project" value="InterPro"/>
</dbReference>
<feature type="region of interest" description="Disordered" evidence="5">
    <location>
        <begin position="1"/>
        <end position="34"/>
    </location>
</feature>
<dbReference type="PANTHER" id="PTHR46056:SF12">
    <property type="entry name" value="LONG-CHAIN-ALCOHOL OXIDASE"/>
    <property type="match status" value="1"/>
</dbReference>
<keyword evidence="9" id="KW-1185">Reference proteome</keyword>
<evidence type="ECO:0000313" key="9">
    <source>
        <dbReference type="Proteomes" id="UP000193560"/>
    </source>
</evidence>
<dbReference type="Gene3D" id="3.50.50.60">
    <property type="entry name" value="FAD/NAD(P)-binding domain"/>
    <property type="match status" value="2"/>
</dbReference>
<evidence type="ECO:0000256" key="1">
    <source>
        <dbReference type="ARBA" id="ARBA00010790"/>
    </source>
</evidence>
<dbReference type="GO" id="GO:0016614">
    <property type="term" value="F:oxidoreductase activity, acting on CH-OH group of donors"/>
    <property type="evidence" value="ECO:0007669"/>
    <property type="project" value="InterPro"/>
</dbReference>
<evidence type="ECO:0000256" key="2">
    <source>
        <dbReference type="ARBA" id="ARBA00022630"/>
    </source>
</evidence>
<name>A0A1X2HZ94_9FUNG</name>
<sequence length="539" mass="58952">MHEQQEEDTKCRSAAALAAPNTKKSTEDENNKPYTRVTEPYRMLTLYEAQVLQAITFDVIVVGSGAGAGVVAAQVASVGESVLIIEKGKYYSPDELDPTSELDTMTKMYDGHGIQYNKTGTVGIIAGSTLGGGIYIYFFFEATFKRDLATVKARIGVTNKGIKHSKPNKILKDGCAKLGVSTTDCPNSTRDFFPPRKSHRYSLNKPHHQQQQQQQHASSGTPNTWLRDAEAYGARIMDQTEVTKVLIKDGKAVGVECVYKGSKTKFSYTSKIVVVAAGSMHTPTLLKKSGLKNKHIGRHLKVHPTTYVQGYYYSQDGSAPLQQQQHDGSGTRIHVAPLPPAVSAMVFPWRGSLALKQSLAKAKYAMPLAISTTDMDGYDDMTAATKDMAMWRLTRQDEAALIHGVIRACRILAVTGAKEIVSSQMDVEPFVFDEQTKGNGGGLEAVKDPAFNAWLDQIRLVGVPDGVYSMHQMGSCRMAQHPQKGVTKVTGETWEINHLYVADTSLFMTASGVDPLLTVETLAYGVARHIISRLGKPSW</sequence>
<dbReference type="Proteomes" id="UP000193560">
    <property type="component" value="Unassembled WGS sequence"/>
</dbReference>
<evidence type="ECO:0000259" key="7">
    <source>
        <dbReference type="Pfam" id="PF05199"/>
    </source>
</evidence>
<evidence type="ECO:0000256" key="5">
    <source>
        <dbReference type="SAM" id="MobiDB-lite"/>
    </source>
</evidence>
<evidence type="ECO:0000313" key="8">
    <source>
        <dbReference type="EMBL" id="ORZ05644.1"/>
    </source>
</evidence>
<dbReference type="OrthoDB" id="2282001at2759"/>
<dbReference type="PANTHER" id="PTHR46056">
    <property type="entry name" value="LONG-CHAIN-ALCOHOL OXIDASE"/>
    <property type="match status" value="1"/>
</dbReference>